<keyword evidence="3" id="KW-0134">Cell wall</keyword>
<evidence type="ECO:0000256" key="6">
    <source>
        <dbReference type="ARBA" id="ARBA00023295"/>
    </source>
</evidence>
<dbReference type="PROSITE" id="PS00502">
    <property type="entry name" value="POLYGALACTURONASE"/>
    <property type="match status" value="1"/>
</dbReference>
<keyword evidence="7" id="KW-0961">Cell wall biogenesis/degradation</keyword>
<evidence type="ECO:0000256" key="2">
    <source>
        <dbReference type="ARBA" id="ARBA00008834"/>
    </source>
</evidence>
<evidence type="ECO:0008006" key="12">
    <source>
        <dbReference type="Google" id="ProtNLM"/>
    </source>
</evidence>
<dbReference type="InParanoid" id="A0A059CTB6"/>
<dbReference type="FunCoup" id="A0A059CTB6">
    <property type="interactions" value="71"/>
</dbReference>
<evidence type="ECO:0000256" key="10">
    <source>
        <dbReference type="SAM" id="SignalP"/>
    </source>
</evidence>
<feature type="chain" id="PRO_5001569607" description="Polygalacturonase" evidence="10">
    <location>
        <begin position="26"/>
        <end position="406"/>
    </location>
</feature>
<feature type="active site" evidence="8">
    <location>
        <position position="254"/>
    </location>
</feature>
<dbReference type="EMBL" id="KK198755">
    <property type="protein sequence ID" value="KCW81411.1"/>
    <property type="molecule type" value="Genomic_DNA"/>
</dbReference>
<dbReference type="AlphaFoldDB" id="A0A059CTB6"/>
<name>A0A059CTB6_EUCGR</name>
<dbReference type="STRING" id="71139.A0A059CTB6"/>
<dbReference type="Gene3D" id="2.160.20.10">
    <property type="entry name" value="Single-stranded right-handed beta-helix, Pectin lyase-like"/>
    <property type="match status" value="1"/>
</dbReference>
<feature type="signal peptide" evidence="10">
    <location>
        <begin position="1"/>
        <end position="25"/>
    </location>
</feature>
<dbReference type="InterPro" id="IPR011050">
    <property type="entry name" value="Pectin_lyase_fold/virulence"/>
</dbReference>
<dbReference type="GO" id="GO:0005975">
    <property type="term" value="P:carbohydrate metabolic process"/>
    <property type="evidence" value="ECO:0007669"/>
    <property type="project" value="InterPro"/>
</dbReference>
<evidence type="ECO:0000256" key="9">
    <source>
        <dbReference type="RuleBase" id="RU361169"/>
    </source>
</evidence>
<keyword evidence="10" id="KW-0732">Signal</keyword>
<evidence type="ECO:0000256" key="4">
    <source>
        <dbReference type="ARBA" id="ARBA00022525"/>
    </source>
</evidence>
<protein>
    <recommendedName>
        <fullName evidence="12">Polygalacturonase</fullName>
    </recommendedName>
</protein>
<dbReference type="SUPFAM" id="SSF51126">
    <property type="entry name" value="Pectin lyase-like"/>
    <property type="match status" value="1"/>
</dbReference>
<evidence type="ECO:0000256" key="3">
    <source>
        <dbReference type="ARBA" id="ARBA00022512"/>
    </source>
</evidence>
<dbReference type="InterPro" id="IPR006626">
    <property type="entry name" value="PbH1"/>
</dbReference>
<dbReference type="eggNOG" id="ENOG502QQ3K">
    <property type="taxonomic scope" value="Eukaryota"/>
</dbReference>
<proteinExistence type="inferred from homology"/>
<keyword evidence="4" id="KW-0964">Secreted</keyword>
<evidence type="ECO:0000256" key="5">
    <source>
        <dbReference type="ARBA" id="ARBA00022801"/>
    </source>
</evidence>
<evidence type="ECO:0000256" key="7">
    <source>
        <dbReference type="ARBA" id="ARBA00023316"/>
    </source>
</evidence>
<organism evidence="11">
    <name type="scientific">Eucalyptus grandis</name>
    <name type="common">Flooded gum</name>
    <dbReference type="NCBI Taxonomy" id="71139"/>
    <lineage>
        <taxon>Eukaryota</taxon>
        <taxon>Viridiplantae</taxon>
        <taxon>Streptophyta</taxon>
        <taxon>Embryophyta</taxon>
        <taxon>Tracheophyta</taxon>
        <taxon>Spermatophyta</taxon>
        <taxon>Magnoliopsida</taxon>
        <taxon>eudicotyledons</taxon>
        <taxon>Gunneridae</taxon>
        <taxon>Pentapetalae</taxon>
        <taxon>rosids</taxon>
        <taxon>malvids</taxon>
        <taxon>Myrtales</taxon>
        <taxon>Myrtaceae</taxon>
        <taxon>Myrtoideae</taxon>
        <taxon>Eucalypteae</taxon>
        <taxon>Eucalyptus</taxon>
    </lineage>
</organism>
<dbReference type="SMART" id="SM00710">
    <property type="entry name" value="PbH1"/>
    <property type="match status" value="4"/>
</dbReference>
<comment type="similarity">
    <text evidence="2 9">Belongs to the glycosyl hydrolase 28 family.</text>
</comment>
<dbReference type="Gramene" id="KCW81411">
    <property type="protein sequence ID" value="KCW81411"/>
    <property type="gene ID" value="EUGRSUZ_C02788"/>
</dbReference>
<reference evidence="11" key="1">
    <citation type="submission" date="2013-07" db="EMBL/GenBank/DDBJ databases">
        <title>The genome of Eucalyptus grandis.</title>
        <authorList>
            <person name="Schmutz J."/>
            <person name="Hayes R."/>
            <person name="Myburg A."/>
            <person name="Tuskan G."/>
            <person name="Grattapaglia D."/>
            <person name="Rokhsar D.S."/>
        </authorList>
    </citation>
    <scope>NUCLEOTIDE SEQUENCE</scope>
    <source>
        <tissue evidence="11">Leaf extractions</tissue>
    </source>
</reference>
<keyword evidence="6 9" id="KW-0326">Glycosidase</keyword>
<sequence>MPVFYEVGFVAAIYLVLFAASSTFSSHGIVAASPTYNVVNYGATGSGDDDDSQAFVKAWEDTCGDSGEKGTPTLAVPGGKKFRLSPVAFKGPCKSSSINVQIDGTLVAPSSLSGWKGCSSGRWLNFQDVANLNVKGSGQVDGQGSLWWDGAKGGCEKRPTALVFLNCINLILSGLHHVNSPRNHISIINCHNGIISNLHITAPESSPNTDGIDISRTNNLDIHDLDIQTGDDCIAINGGSSNISITRVSCGPGHGISIGSLGKNGAYETVEQVQVRDCTFRGTTNGVRIKTWQGGSGYAKNIIFNQIKLDAVSNPIIIDQFYNPGGAQLNEASSVVVSDVSFTSIRGTSASDQAIKLSCSSVGCSDITLDNVQITSSKPGETVTASCENCHGSATSTTPPVSCLIH</sequence>
<gene>
    <name evidence="11" type="ORF">EUGRSUZ_C02788</name>
</gene>
<evidence type="ECO:0000256" key="1">
    <source>
        <dbReference type="ARBA" id="ARBA00004191"/>
    </source>
</evidence>
<accession>A0A059CTB6</accession>
<dbReference type="OMA" id="WEAVCIG"/>
<comment type="subcellular location">
    <subcellularLocation>
        <location evidence="1">Secreted</location>
        <location evidence="1">Cell wall</location>
    </subcellularLocation>
</comment>
<dbReference type="InterPro" id="IPR000743">
    <property type="entry name" value="Glyco_hydro_28"/>
</dbReference>
<dbReference type="Pfam" id="PF00295">
    <property type="entry name" value="Glyco_hydro_28"/>
    <property type="match status" value="1"/>
</dbReference>
<evidence type="ECO:0000256" key="8">
    <source>
        <dbReference type="PROSITE-ProRule" id="PRU10052"/>
    </source>
</evidence>
<dbReference type="InterPro" id="IPR012334">
    <property type="entry name" value="Pectin_lyas_fold"/>
</dbReference>
<dbReference type="PANTHER" id="PTHR31375">
    <property type="match status" value="1"/>
</dbReference>
<evidence type="ECO:0000313" key="11">
    <source>
        <dbReference type="EMBL" id="KCW81411.1"/>
    </source>
</evidence>
<dbReference type="GO" id="GO:0071555">
    <property type="term" value="P:cell wall organization"/>
    <property type="evidence" value="ECO:0007669"/>
    <property type="project" value="UniProtKB-KW"/>
</dbReference>
<dbReference type="GO" id="GO:0004650">
    <property type="term" value="F:polygalacturonase activity"/>
    <property type="evidence" value="ECO:0007669"/>
    <property type="project" value="InterPro"/>
</dbReference>
<keyword evidence="5 9" id="KW-0378">Hydrolase</keyword>